<proteinExistence type="predicted"/>
<keyword evidence="2" id="KW-1003">Cell membrane</keyword>
<feature type="compositionally biased region" description="Polar residues" evidence="6">
    <location>
        <begin position="1"/>
        <end position="12"/>
    </location>
</feature>
<dbReference type="InterPro" id="IPR005171">
    <property type="entry name" value="Cyt_c_oxidase_su4_prok"/>
</dbReference>
<evidence type="ECO:0000256" key="3">
    <source>
        <dbReference type="ARBA" id="ARBA00022692"/>
    </source>
</evidence>
<accession>A0ABX6IJA7</accession>
<evidence type="ECO:0000313" key="9">
    <source>
        <dbReference type="Proteomes" id="UP001059836"/>
    </source>
</evidence>
<evidence type="ECO:0000256" key="4">
    <source>
        <dbReference type="ARBA" id="ARBA00022989"/>
    </source>
</evidence>
<reference evidence="8" key="1">
    <citation type="journal article" date="2021" name="Nat. Microbiol.">
        <title>Cocultivation of an ultrasmall environmental parasitic bacterium with lytic ability against bacteria associated with wastewater foams.</title>
        <authorList>
            <person name="Batinovic S."/>
            <person name="Rose J.J.A."/>
            <person name="Ratcliffe J."/>
            <person name="Seviour R.J."/>
            <person name="Petrovski S."/>
        </authorList>
    </citation>
    <scope>NUCLEOTIDE SEQUENCE</scope>
    <source>
        <strain evidence="8">CON9</strain>
    </source>
</reference>
<sequence>MNQPRSNLGTENRATKYPAGQNRAARQSSRGVCEDTLRRVLGVRPIGVTWGLLVAATVVTTWILTMHSIDHRWAAFAMLAVAAWKVWLVLSDFMELRDAPPAGRLLFGGWAVALPVVLAVLVWH</sequence>
<keyword evidence="3 7" id="KW-0812">Transmembrane</keyword>
<evidence type="ECO:0000256" key="5">
    <source>
        <dbReference type="ARBA" id="ARBA00023136"/>
    </source>
</evidence>
<evidence type="ECO:0000256" key="6">
    <source>
        <dbReference type="SAM" id="MobiDB-lite"/>
    </source>
</evidence>
<evidence type="ECO:0000313" key="8">
    <source>
        <dbReference type="EMBL" id="QHN35959.1"/>
    </source>
</evidence>
<organism evidence="8 9">
    <name type="scientific">Gordonia pseudamarae</name>
    <dbReference type="NCBI Taxonomy" id="2831662"/>
    <lineage>
        <taxon>Bacteria</taxon>
        <taxon>Bacillati</taxon>
        <taxon>Actinomycetota</taxon>
        <taxon>Actinomycetes</taxon>
        <taxon>Mycobacteriales</taxon>
        <taxon>Gordoniaceae</taxon>
        <taxon>Gordonia</taxon>
    </lineage>
</organism>
<keyword evidence="4 7" id="KW-1133">Transmembrane helix</keyword>
<protein>
    <recommendedName>
        <fullName evidence="10">Prokaryotic cytochrome C oxidase subunit IV family protein</fullName>
    </recommendedName>
</protein>
<evidence type="ECO:0000256" key="2">
    <source>
        <dbReference type="ARBA" id="ARBA00022475"/>
    </source>
</evidence>
<comment type="subcellular location">
    <subcellularLocation>
        <location evidence="1">Cell membrane</location>
        <topology evidence="1">Multi-pass membrane protein</topology>
    </subcellularLocation>
</comment>
<feature type="transmembrane region" description="Helical" evidence="7">
    <location>
        <begin position="46"/>
        <end position="65"/>
    </location>
</feature>
<dbReference type="Proteomes" id="UP001059836">
    <property type="component" value="Chromosome"/>
</dbReference>
<evidence type="ECO:0008006" key="10">
    <source>
        <dbReference type="Google" id="ProtNLM"/>
    </source>
</evidence>
<feature type="transmembrane region" description="Helical" evidence="7">
    <location>
        <begin position="71"/>
        <end position="90"/>
    </location>
</feature>
<keyword evidence="5 7" id="KW-0472">Membrane</keyword>
<gene>
    <name evidence="8" type="ORF">GII31_14870</name>
</gene>
<feature type="transmembrane region" description="Helical" evidence="7">
    <location>
        <begin position="102"/>
        <end position="123"/>
    </location>
</feature>
<name>A0ABX6IJA7_9ACTN</name>
<evidence type="ECO:0000256" key="1">
    <source>
        <dbReference type="ARBA" id="ARBA00004651"/>
    </source>
</evidence>
<evidence type="ECO:0000256" key="7">
    <source>
        <dbReference type="SAM" id="Phobius"/>
    </source>
</evidence>
<keyword evidence="9" id="KW-1185">Reference proteome</keyword>
<dbReference type="Pfam" id="PF03626">
    <property type="entry name" value="COX4_pro"/>
    <property type="match status" value="1"/>
</dbReference>
<feature type="region of interest" description="Disordered" evidence="6">
    <location>
        <begin position="1"/>
        <end position="30"/>
    </location>
</feature>
<dbReference type="EMBL" id="CP045809">
    <property type="protein sequence ID" value="QHN35959.1"/>
    <property type="molecule type" value="Genomic_DNA"/>
</dbReference>